<organism evidence="1 2">
    <name type="scientific">Sutterella massiliensis</name>
    <dbReference type="NCBI Taxonomy" id="1816689"/>
    <lineage>
        <taxon>Bacteria</taxon>
        <taxon>Pseudomonadati</taxon>
        <taxon>Pseudomonadota</taxon>
        <taxon>Betaproteobacteria</taxon>
        <taxon>Burkholderiales</taxon>
        <taxon>Sutterellaceae</taxon>
        <taxon>Sutterella</taxon>
    </lineage>
</organism>
<dbReference type="EMBL" id="JACJJC010000056">
    <property type="protein sequence ID" value="MBM6705011.1"/>
    <property type="molecule type" value="Genomic_DNA"/>
</dbReference>
<gene>
    <name evidence="1" type="ORF">H6A60_11090</name>
</gene>
<comment type="caution">
    <text evidence="1">The sequence shown here is derived from an EMBL/GenBank/DDBJ whole genome shotgun (WGS) entry which is preliminary data.</text>
</comment>
<accession>A0ABS2DUK2</accession>
<evidence type="ECO:0000313" key="1">
    <source>
        <dbReference type="EMBL" id="MBM6705011.1"/>
    </source>
</evidence>
<dbReference type="Proteomes" id="UP000715095">
    <property type="component" value="Unassembled WGS sequence"/>
</dbReference>
<evidence type="ECO:0000313" key="2">
    <source>
        <dbReference type="Proteomes" id="UP000715095"/>
    </source>
</evidence>
<sequence length="311" mass="35484">MRYFLQLVLEGLAPVRYIPAPKSAWVGIDPGPSKIAFVSENGVALLRSSPRSEDHAAEKARILREMDRSRRATNPDNYEKNGVVKKGRRIWNYSKRYEALKLKLAEIYRRERETRKTDHGLIANTIIQLGGTVKCEKNSYVSFQMNFGKSVGRNGTASLIQRIRSKAESASGAEFVDLPCRHLRLSQYNHVTETYEKKPLSQRWARVGDVIVQRDAYSAFLAMCVVEGQHDPCLIRKKWASVETLLKHAGLAYDLKQPNREIDLSKSTQEPSFAAAFRQRRQHARIIRVFGDSRSATASKRPRRKNRSRVG</sequence>
<reference evidence="1 2" key="1">
    <citation type="journal article" date="2021" name="Sci. Rep.">
        <title>The distribution of antibiotic resistance genes in chicken gut microbiota commensals.</title>
        <authorList>
            <person name="Juricova H."/>
            <person name="Matiasovicova J."/>
            <person name="Kubasova T."/>
            <person name="Cejkova D."/>
            <person name="Rychlik I."/>
        </authorList>
    </citation>
    <scope>NUCLEOTIDE SEQUENCE [LARGE SCALE GENOMIC DNA]</scope>
    <source>
        <strain evidence="1 2">An829</strain>
    </source>
</reference>
<keyword evidence="2" id="KW-1185">Reference proteome</keyword>
<protein>
    <recommendedName>
        <fullName evidence="3">Transposase</fullName>
    </recommendedName>
</protein>
<name>A0ABS2DUK2_9BURK</name>
<proteinExistence type="predicted"/>
<evidence type="ECO:0008006" key="3">
    <source>
        <dbReference type="Google" id="ProtNLM"/>
    </source>
</evidence>